<dbReference type="Proteomes" id="UP000772434">
    <property type="component" value="Unassembled WGS sequence"/>
</dbReference>
<name>A0A9P5PI54_9AGAR</name>
<evidence type="ECO:0000313" key="1">
    <source>
        <dbReference type="EMBL" id="KAF9063057.1"/>
    </source>
</evidence>
<reference evidence="1" key="1">
    <citation type="submission" date="2020-11" db="EMBL/GenBank/DDBJ databases">
        <authorList>
            <consortium name="DOE Joint Genome Institute"/>
            <person name="Ahrendt S."/>
            <person name="Riley R."/>
            <person name="Andreopoulos W."/>
            <person name="Labutti K."/>
            <person name="Pangilinan J."/>
            <person name="Ruiz-Duenas F.J."/>
            <person name="Barrasa J.M."/>
            <person name="Sanchez-Garcia M."/>
            <person name="Camarero S."/>
            <person name="Miyauchi S."/>
            <person name="Serrano A."/>
            <person name="Linde D."/>
            <person name="Babiker R."/>
            <person name="Drula E."/>
            <person name="Ayuso-Fernandez I."/>
            <person name="Pacheco R."/>
            <person name="Padilla G."/>
            <person name="Ferreira P."/>
            <person name="Barriuso J."/>
            <person name="Kellner H."/>
            <person name="Castanera R."/>
            <person name="Alfaro M."/>
            <person name="Ramirez L."/>
            <person name="Pisabarro A.G."/>
            <person name="Kuo A."/>
            <person name="Tritt A."/>
            <person name="Lipzen A."/>
            <person name="He G."/>
            <person name="Yan M."/>
            <person name="Ng V."/>
            <person name="Cullen D."/>
            <person name="Martin F."/>
            <person name="Rosso M.-N."/>
            <person name="Henrissat B."/>
            <person name="Hibbett D."/>
            <person name="Martinez A.T."/>
            <person name="Grigoriev I.V."/>
        </authorList>
    </citation>
    <scope>NUCLEOTIDE SEQUENCE</scope>
    <source>
        <strain evidence="1">AH 40177</strain>
    </source>
</reference>
<sequence>MRDCEQVATVTGIKIVREYYMKAYSVKYLSTAISNLAMLKVNTSMGDLVLNWVGTAFLVHLSLVRKLPYLVEFYLQIPNLYNERFLNYSIPSSLQDKTLTSASIGNSSTVVPYRICEYQLIFTVYLYPPRCFFLKEQVFRSGGSQSELGDSKSDLEVANPMVVRHE</sequence>
<gene>
    <name evidence="1" type="ORF">BDP27DRAFT_1368337</name>
</gene>
<protein>
    <submittedName>
        <fullName evidence="1">Uncharacterized protein</fullName>
    </submittedName>
</protein>
<accession>A0A9P5PI54</accession>
<dbReference type="EMBL" id="JADNRY010000155">
    <property type="protein sequence ID" value="KAF9063057.1"/>
    <property type="molecule type" value="Genomic_DNA"/>
</dbReference>
<comment type="caution">
    <text evidence="1">The sequence shown here is derived from an EMBL/GenBank/DDBJ whole genome shotgun (WGS) entry which is preliminary data.</text>
</comment>
<keyword evidence="2" id="KW-1185">Reference proteome</keyword>
<evidence type="ECO:0000313" key="2">
    <source>
        <dbReference type="Proteomes" id="UP000772434"/>
    </source>
</evidence>
<proteinExistence type="predicted"/>
<dbReference type="AlphaFoldDB" id="A0A9P5PI54"/>
<organism evidence="1 2">
    <name type="scientific">Rhodocollybia butyracea</name>
    <dbReference type="NCBI Taxonomy" id="206335"/>
    <lineage>
        <taxon>Eukaryota</taxon>
        <taxon>Fungi</taxon>
        <taxon>Dikarya</taxon>
        <taxon>Basidiomycota</taxon>
        <taxon>Agaricomycotina</taxon>
        <taxon>Agaricomycetes</taxon>
        <taxon>Agaricomycetidae</taxon>
        <taxon>Agaricales</taxon>
        <taxon>Marasmiineae</taxon>
        <taxon>Omphalotaceae</taxon>
        <taxon>Rhodocollybia</taxon>
    </lineage>
</organism>